<dbReference type="GO" id="GO:0045259">
    <property type="term" value="C:proton-transporting ATP synthase complex"/>
    <property type="evidence" value="ECO:0007669"/>
    <property type="project" value="UniProtKB-KW"/>
</dbReference>
<evidence type="ECO:0000313" key="21">
    <source>
        <dbReference type="Proteomes" id="UP000092871"/>
    </source>
</evidence>
<dbReference type="Pfam" id="PF00430">
    <property type="entry name" value="ATP-synt_B"/>
    <property type="match status" value="1"/>
</dbReference>
<evidence type="ECO:0000256" key="1">
    <source>
        <dbReference type="ARBA" id="ARBA00005513"/>
    </source>
</evidence>
<organism evidence="18 21">
    <name type="scientific">Marinomonas gallaica</name>
    <dbReference type="NCBI Taxonomy" id="1806667"/>
    <lineage>
        <taxon>Bacteria</taxon>
        <taxon>Pseudomonadati</taxon>
        <taxon>Pseudomonadota</taxon>
        <taxon>Gammaproteobacteria</taxon>
        <taxon>Oceanospirillales</taxon>
        <taxon>Oceanospirillaceae</taxon>
        <taxon>Marinomonas</taxon>
    </lineage>
</organism>
<evidence type="ECO:0000256" key="13">
    <source>
        <dbReference type="ARBA" id="ARBA00026054"/>
    </source>
</evidence>
<feature type="coiled-coil region" evidence="17">
    <location>
        <begin position="30"/>
        <end position="96"/>
    </location>
</feature>
<evidence type="ECO:0000256" key="15">
    <source>
        <dbReference type="HAMAP-Rule" id="MF_01398"/>
    </source>
</evidence>
<dbReference type="InterPro" id="IPR028987">
    <property type="entry name" value="ATP_synth_B-like_membr_sf"/>
</dbReference>
<dbReference type="GO" id="GO:0046933">
    <property type="term" value="F:proton-transporting ATP synthase activity, rotational mechanism"/>
    <property type="evidence" value="ECO:0007669"/>
    <property type="project" value="UniProtKB-UniRule"/>
</dbReference>
<keyword evidence="5 15" id="KW-0812">Transmembrane</keyword>
<evidence type="ECO:0000313" key="18">
    <source>
        <dbReference type="EMBL" id="SBT17823.1"/>
    </source>
</evidence>
<keyword evidence="7 15" id="KW-1133">Transmembrane helix</keyword>
<dbReference type="EMBL" id="FLRB01000005">
    <property type="protein sequence ID" value="SBT20149.1"/>
    <property type="molecule type" value="Genomic_DNA"/>
</dbReference>
<reference evidence="19 20" key="1">
    <citation type="submission" date="2016-06" db="EMBL/GenBank/DDBJ databases">
        <authorList>
            <person name="Rodrigo-Torres L."/>
            <person name="Arahal D.R."/>
        </authorList>
    </citation>
    <scope>NUCLEOTIDE SEQUENCE [LARGE SCALE GENOMIC DNA]</scope>
    <source>
        <strain evidence="19 20">CECT 5116</strain>
    </source>
</reference>
<dbReference type="InterPro" id="IPR002146">
    <property type="entry name" value="ATP_synth_b/b'su_bac/chlpt"/>
</dbReference>
<keyword evidence="6 15" id="KW-0375">Hydrogen ion transport</keyword>
<protein>
    <recommendedName>
        <fullName evidence="15">ATP synthase subunit b</fullName>
    </recommendedName>
    <alternativeName>
        <fullName evidence="15">ATP synthase F(0) sector subunit b</fullName>
    </alternativeName>
    <alternativeName>
        <fullName evidence="15">ATPase subunit I</fullName>
    </alternativeName>
    <alternativeName>
        <fullName evidence="15">F-type ATPase subunit b</fullName>
        <shortName evidence="15">F-ATPase subunit b</shortName>
    </alternativeName>
</protein>
<evidence type="ECO:0000256" key="4">
    <source>
        <dbReference type="ARBA" id="ARBA00022547"/>
    </source>
</evidence>
<keyword evidence="20" id="KW-1185">Reference proteome</keyword>
<dbReference type="Proteomes" id="UP000092871">
    <property type="component" value="Unassembled WGS sequence"/>
</dbReference>
<dbReference type="GO" id="GO:0005886">
    <property type="term" value="C:plasma membrane"/>
    <property type="evidence" value="ECO:0007669"/>
    <property type="project" value="UniProtKB-SubCell"/>
</dbReference>
<evidence type="ECO:0000256" key="2">
    <source>
        <dbReference type="ARBA" id="ARBA00022448"/>
    </source>
</evidence>
<evidence type="ECO:0000256" key="7">
    <source>
        <dbReference type="ARBA" id="ARBA00022989"/>
    </source>
</evidence>
<dbReference type="Proteomes" id="UP000092840">
    <property type="component" value="Unassembled WGS sequence"/>
</dbReference>
<keyword evidence="3 15" id="KW-1003">Cell membrane</keyword>
<evidence type="ECO:0000256" key="10">
    <source>
        <dbReference type="ARBA" id="ARBA00023310"/>
    </source>
</evidence>
<keyword evidence="9 15" id="KW-0472">Membrane</keyword>
<evidence type="ECO:0000256" key="12">
    <source>
        <dbReference type="ARBA" id="ARBA00025614"/>
    </source>
</evidence>
<comment type="function">
    <text evidence="12">Component of the F(0) channel, it forms part of the peripheral stalk, linking F(1) to F(0). The b'-subunit is a diverged and duplicated form of b found in plants and photosynthetic bacteria.</text>
</comment>
<name>A0A1C3JRJ3_9GAMM</name>
<dbReference type="RefSeq" id="WP_067035515.1">
    <property type="nucleotide sequence ID" value="NZ_FLRA01000012.1"/>
</dbReference>
<evidence type="ECO:0000256" key="6">
    <source>
        <dbReference type="ARBA" id="ARBA00022781"/>
    </source>
</evidence>
<keyword evidence="10 15" id="KW-0066">ATP synthesis</keyword>
<dbReference type="SUPFAM" id="SSF81573">
    <property type="entry name" value="F1F0 ATP synthase subunit B, membrane domain"/>
    <property type="match status" value="1"/>
</dbReference>
<reference evidence="18 21" key="2">
    <citation type="submission" date="2016-06" db="EMBL/GenBank/DDBJ databases">
        <authorList>
            <person name="Kjaerup R.B."/>
            <person name="Dalgaard T.S."/>
            <person name="Juul-Madsen H.R."/>
        </authorList>
    </citation>
    <scope>NUCLEOTIDE SEQUENCE [LARGE SCALE GENOMIC DNA]</scope>
    <source>
        <strain evidence="18 21">CECT 5115</strain>
    </source>
</reference>
<dbReference type="NCBIfam" id="TIGR01144">
    <property type="entry name" value="ATP_synt_b"/>
    <property type="match status" value="1"/>
</dbReference>
<evidence type="ECO:0000256" key="17">
    <source>
        <dbReference type="SAM" id="Coils"/>
    </source>
</evidence>
<dbReference type="InterPro" id="IPR050059">
    <property type="entry name" value="ATP_synthase_B_chain"/>
</dbReference>
<keyword evidence="17" id="KW-0175">Coiled coil</keyword>
<sequence>MNINLTLIGQAISFAIFVWFCMKFVWPPVIAALEERSKKIADGLEAANRASRDLELAQEQATKTLRESKEQAAEIIEQANKRANQIIDEAKEQAITDGQRLRDSAQSEIEQDVVRAKEALRSQVSALALIGAEKILGASVDQKAHSEIVEQLAKEL</sequence>
<evidence type="ECO:0000256" key="14">
    <source>
        <dbReference type="ARBA" id="ARBA00037847"/>
    </source>
</evidence>
<feature type="transmembrane region" description="Helical" evidence="15">
    <location>
        <begin position="12"/>
        <end position="33"/>
    </location>
</feature>
<gene>
    <name evidence="15 18" type="primary">atpF</name>
    <name evidence="18" type="ORF">MGA5115_01939</name>
    <name evidence="19" type="ORF">MGA5116_00732</name>
</gene>
<keyword evidence="2 15" id="KW-0813">Transport</keyword>
<comment type="subunit">
    <text evidence="13">F-type ATPases have 2 components, F(1) - the catalytic core - and F(0) - the membrane proton channel. F(1) has five subunits: alpha(3), beta(3), gamma(1), delta(1), epsilon(1). F(0) has four main subunits: a(1), b(2) and c(10-14). The alpha and beta chains form an alternating ring which encloses part of the gamma chain. F(1) is attached to F(0) by a central stalk formed by the gamma and epsilon chains, while a peripheral stalk is formed by the delta and b chains.</text>
</comment>
<keyword evidence="4 15" id="KW-0138">CF(0)</keyword>
<dbReference type="AlphaFoldDB" id="A0A1C3JRJ3"/>
<dbReference type="PANTHER" id="PTHR33445:SF1">
    <property type="entry name" value="ATP SYNTHASE SUBUNIT B"/>
    <property type="match status" value="1"/>
</dbReference>
<dbReference type="Gene3D" id="6.10.250.1580">
    <property type="match status" value="1"/>
</dbReference>
<proteinExistence type="inferred from homology"/>
<dbReference type="EMBL" id="FLRA01000012">
    <property type="protein sequence ID" value="SBT17823.1"/>
    <property type="molecule type" value="Genomic_DNA"/>
</dbReference>
<evidence type="ECO:0000313" key="20">
    <source>
        <dbReference type="Proteomes" id="UP000092840"/>
    </source>
</evidence>
<evidence type="ECO:0000256" key="16">
    <source>
        <dbReference type="RuleBase" id="RU003848"/>
    </source>
</evidence>
<comment type="subunit">
    <text evidence="15">F-type ATPases have 2 components, F(1) - the catalytic core - and F(0) - the membrane proton channel. F(1) has five subunits: alpha(3), beta(3), gamma(1), delta(1), epsilon(1). F(0) has three main subunits: a(1), b(2) and c(10-14). The alpha and beta chains form an alternating ring which encloses part of the gamma chain. F(1) is attached to F(0) by a central stalk formed by the gamma and epsilon chains, while a peripheral stalk is formed by the delta and b chains.</text>
</comment>
<evidence type="ECO:0000256" key="11">
    <source>
        <dbReference type="ARBA" id="ARBA00025198"/>
    </source>
</evidence>
<evidence type="ECO:0000256" key="9">
    <source>
        <dbReference type="ARBA" id="ARBA00023136"/>
    </source>
</evidence>
<evidence type="ECO:0000256" key="3">
    <source>
        <dbReference type="ARBA" id="ARBA00022475"/>
    </source>
</evidence>
<comment type="function">
    <text evidence="11 15">F(1)F(0) ATP synthase produces ATP from ADP in the presence of a proton or sodium gradient. F-type ATPases consist of two structural domains, F(1) containing the extramembraneous catalytic core and F(0) containing the membrane proton channel, linked together by a central stalk and a peripheral stalk. During catalysis, ATP synthesis in the catalytic domain of F(1) is coupled via a rotary mechanism of the central stalk subunits to proton translocation.</text>
</comment>
<evidence type="ECO:0000256" key="5">
    <source>
        <dbReference type="ARBA" id="ARBA00022692"/>
    </source>
</evidence>
<dbReference type="PANTHER" id="PTHR33445">
    <property type="entry name" value="ATP SYNTHASE SUBUNIT B', CHLOROPLASTIC"/>
    <property type="match status" value="1"/>
</dbReference>
<dbReference type="CDD" id="cd06503">
    <property type="entry name" value="ATP-synt_Fo_b"/>
    <property type="match status" value="1"/>
</dbReference>
<dbReference type="OrthoDB" id="9788020at2"/>
<dbReference type="HAMAP" id="MF_01398">
    <property type="entry name" value="ATP_synth_b_bprime"/>
    <property type="match status" value="1"/>
</dbReference>
<dbReference type="GO" id="GO:0046961">
    <property type="term" value="F:proton-transporting ATPase activity, rotational mechanism"/>
    <property type="evidence" value="ECO:0007669"/>
    <property type="project" value="TreeGrafter"/>
</dbReference>
<comment type="similarity">
    <text evidence="1 15 16">Belongs to the ATPase B chain family.</text>
</comment>
<evidence type="ECO:0000313" key="19">
    <source>
        <dbReference type="EMBL" id="SBT20149.1"/>
    </source>
</evidence>
<dbReference type="NCBIfam" id="NF004413">
    <property type="entry name" value="PRK05759.1-4"/>
    <property type="match status" value="1"/>
</dbReference>
<evidence type="ECO:0000256" key="8">
    <source>
        <dbReference type="ARBA" id="ARBA00023065"/>
    </source>
</evidence>
<keyword evidence="8 15" id="KW-0406">Ion transport</keyword>
<dbReference type="NCBIfam" id="NF004411">
    <property type="entry name" value="PRK05759.1-2"/>
    <property type="match status" value="1"/>
</dbReference>
<comment type="subcellular location">
    <subcellularLocation>
        <location evidence="15">Cell membrane</location>
        <topology evidence="15">Single-pass membrane protein</topology>
    </subcellularLocation>
    <subcellularLocation>
        <location evidence="14">Endomembrane system</location>
        <topology evidence="14">Single-pass membrane protein</topology>
    </subcellularLocation>
</comment>
<accession>A0A1C3JRJ3</accession>
<dbReference type="GO" id="GO:0012505">
    <property type="term" value="C:endomembrane system"/>
    <property type="evidence" value="ECO:0007669"/>
    <property type="project" value="UniProtKB-SubCell"/>
</dbReference>
<dbReference type="InterPro" id="IPR005864">
    <property type="entry name" value="ATP_synth_F0_bsu_bac"/>
</dbReference>